<evidence type="ECO:0000259" key="1">
    <source>
        <dbReference type="Pfam" id="PF10026"/>
    </source>
</evidence>
<dbReference type="EMBL" id="JAGIYQ010000003">
    <property type="protein sequence ID" value="MBP0724585.1"/>
    <property type="molecule type" value="Genomic_DNA"/>
</dbReference>
<dbReference type="AlphaFoldDB" id="A0A940NHU9"/>
<keyword evidence="3" id="KW-1185">Reference proteome</keyword>
<sequence>MGVVQTYNWFEKDQFNKQEILKKLLHYFHFPNGKELYNHLRKNGMSEWDDDFIERIRLLKEAGVWKELQNEYIKIKKEWNGPEIPIFIFPCVSVRQFLRSPTFHRGGVAFDNGICIFLSPLEGIKQHKAVLIHEYNHVVRLKRLYQHKKVTLLDAMILEGLAENAVNELVGERYQAPWTTLYSSEKCRQFYKHYLEEHLNLTNEDELYQTLLFGLKSFPNLLGYCVGYDIVKECVKKKNWSSNQLISINSQIIKDHAISYLANN</sequence>
<dbReference type="Pfam" id="PF10026">
    <property type="entry name" value="DUF2268"/>
    <property type="match status" value="1"/>
</dbReference>
<dbReference type="Proteomes" id="UP000682134">
    <property type="component" value="Unassembled WGS sequence"/>
</dbReference>
<accession>A0A940NHU9</accession>
<dbReference type="RefSeq" id="WP_209403279.1">
    <property type="nucleotide sequence ID" value="NZ_JAGIYQ010000003.1"/>
</dbReference>
<gene>
    <name evidence="2" type="ORF">J5Y03_05210</name>
</gene>
<reference evidence="2" key="1">
    <citation type="submission" date="2021-04" db="EMBL/GenBank/DDBJ databases">
        <title>Genome seq and assembly of Bacillus sp.</title>
        <authorList>
            <person name="Chhetri G."/>
        </authorList>
    </citation>
    <scope>NUCLEOTIDE SEQUENCE</scope>
    <source>
        <strain evidence="2">RG28</strain>
    </source>
</reference>
<evidence type="ECO:0000313" key="2">
    <source>
        <dbReference type="EMBL" id="MBP0724585.1"/>
    </source>
</evidence>
<dbReference type="InterPro" id="IPR018728">
    <property type="entry name" value="DUF2268"/>
</dbReference>
<protein>
    <submittedName>
        <fullName evidence="2">Cytosolic protein</fullName>
    </submittedName>
</protein>
<organism evidence="2 3">
    <name type="scientific">Gottfriedia endophytica</name>
    <dbReference type="NCBI Taxonomy" id="2820819"/>
    <lineage>
        <taxon>Bacteria</taxon>
        <taxon>Bacillati</taxon>
        <taxon>Bacillota</taxon>
        <taxon>Bacilli</taxon>
        <taxon>Bacillales</taxon>
        <taxon>Bacillaceae</taxon>
        <taxon>Gottfriedia</taxon>
    </lineage>
</organism>
<proteinExistence type="predicted"/>
<evidence type="ECO:0000313" key="3">
    <source>
        <dbReference type="Proteomes" id="UP000682134"/>
    </source>
</evidence>
<feature type="domain" description="DUF2268" evidence="1">
    <location>
        <begin position="64"/>
        <end position="253"/>
    </location>
</feature>
<name>A0A940NHU9_9BACI</name>
<comment type="caution">
    <text evidence="2">The sequence shown here is derived from an EMBL/GenBank/DDBJ whole genome shotgun (WGS) entry which is preliminary data.</text>
</comment>